<dbReference type="EMBL" id="UZAH01028410">
    <property type="protein sequence ID" value="VDO99973.1"/>
    <property type="molecule type" value="Genomic_DNA"/>
</dbReference>
<dbReference type="WBParaSite" id="HPBE_0001454601-mRNA-1">
    <property type="protein sequence ID" value="HPBE_0001454601-mRNA-1"/>
    <property type="gene ID" value="HPBE_0001454601"/>
</dbReference>
<dbReference type="AlphaFoldDB" id="A0A183G0D3"/>
<gene>
    <name evidence="1" type="ORF">HPBE_LOCUS14547</name>
</gene>
<evidence type="ECO:0000313" key="1">
    <source>
        <dbReference type="EMBL" id="VDO99973.1"/>
    </source>
</evidence>
<reference evidence="3" key="2">
    <citation type="submission" date="2019-09" db="UniProtKB">
        <authorList>
            <consortium name="WormBaseParasite"/>
        </authorList>
    </citation>
    <scope>IDENTIFICATION</scope>
</reference>
<accession>A0A3P8B5M6</accession>
<dbReference type="OrthoDB" id="5845514at2759"/>
<proteinExistence type="predicted"/>
<dbReference type="Proteomes" id="UP000050761">
    <property type="component" value="Unassembled WGS sequence"/>
</dbReference>
<accession>A0A183G0D3</accession>
<evidence type="ECO:0000313" key="2">
    <source>
        <dbReference type="Proteomes" id="UP000050761"/>
    </source>
</evidence>
<reference evidence="1 2" key="1">
    <citation type="submission" date="2018-11" db="EMBL/GenBank/DDBJ databases">
        <authorList>
            <consortium name="Pathogen Informatics"/>
        </authorList>
    </citation>
    <scope>NUCLEOTIDE SEQUENCE [LARGE SCALE GENOMIC DNA]</scope>
</reference>
<protein>
    <submittedName>
        <fullName evidence="3">FABP domain-containing protein</fullName>
    </submittedName>
</protein>
<organism evidence="2 3">
    <name type="scientific">Heligmosomoides polygyrus</name>
    <name type="common">Parasitic roundworm</name>
    <dbReference type="NCBI Taxonomy" id="6339"/>
    <lineage>
        <taxon>Eukaryota</taxon>
        <taxon>Metazoa</taxon>
        <taxon>Ecdysozoa</taxon>
        <taxon>Nematoda</taxon>
        <taxon>Chromadorea</taxon>
        <taxon>Rhabditida</taxon>
        <taxon>Rhabditina</taxon>
        <taxon>Rhabditomorpha</taxon>
        <taxon>Strongyloidea</taxon>
        <taxon>Heligmosomidae</taxon>
        <taxon>Heligmosomoides</taxon>
    </lineage>
</organism>
<keyword evidence="2" id="KW-1185">Reference proteome</keyword>
<sequence>MEPKKNANVNDEAPSWLMPALKRWDEYFERFDKIFEVFVKMQGLQAAIFKRLDALENKLVSEPQRDSDPRSALYSTLVKFKTDSKIVDAKTCRITWVGVGEQNTEVATYAFDREAIKEVVETSGDELLLSEFNSGKITFHMHSKVRRQAASSRPRIIKIYLGNQDLRDRMLEHM</sequence>
<name>A0A183G0D3_HELPZ</name>
<evidence type="ECO:0000313" key="3">
    <source>
        <dbReference type="WBParaSite" id="HPBE_0001454601-mRNA-1"/>
    </source>
</evidence>